<gene>
    <name evidence="1" type="ordered locus">NE0245</name>
</gene>
<dbReference type="OrthoDB" id="8478632at2"/>
<organism evidence="1 2">
    <name type="scientific">Nitrosomonas europaea (strain ATCC 19718 / CIP 103999 / KCTC 2705 / NBRC 14298)</name>
    <dbReference type="NCBI Taxonomy" id="228410"/>
    <lineage>
        <taxon>Bacteria</taxon>
        <taxon>Pseudomonadati</taxon>
        <taxon>Pseudomonadota</taxon>
        <taxon>Betaproteobacteria</taxon>
        <taxon>Nitrosomonadales</taxon>
        <taxon>Nitrosomonadaceae</taxon>
        <taxon>Nitrosomonas</taxon>
    </lineage>
</organism>
<reference evidence="1 2" key="1">
    <citation type="journal article" date="2003" name="J. Bacteriol.">
        <title>Complete genome sequence of the ammonia-oxidizing bacterium and obligate chemolithoautotroph Nitrosomonas europaea.</title>
        <authorList>
            <person name="Chain P."/>
            <person name="Lamerdin J."/>
            <person name="Larimer F."/>
            <person name="Regala W."/>
            <person name="Land M."/>
            <person name="Hauser L."/>
            <person name="Hooper A."/>
            <person name="Klotz M."/>
            <person name="Norton J."/>
            <person name="Sayavedra-Soto L."/>
            <person name="Arciero D."/>
            <person name="Hommes N."/>
            <person name="Whittaker M."/>
            <person name="Arp D."/>
        </authorList>
    </citation>
    <scope>NUCLEOTIDE SEQUENCE [LARGE SCALE GENOMIC DNA]</scope>
    <source>
        <strain evidence="2">ATCC 19718 / CIP 103999 / KCTC 2705 / NBRC 14298</strain>
    </source>
</reference>
<accession>Q82XL3</accession>
<dbReference type="Proteomes" id="UP000001416">
    <property type="component" value="Chromosome"/>
</dbReference>
<proteinExistence type="predicted"/>
<dbReference type="STRING" id="228410.NE0245"/>
<evidence type="ECO:0000313" key="1">
    <source>
        <dbReference type="EMBL" id="CAD84156.1"/>
    </source>
</evidence>
<dbReference type="RefSeq" id="WP_011110889.1">
    <property type="nucleotide sequence ID" value="NC_004757.1"/>
</dbReference>
<dbReference type="HOGENOM" id="CLU_1729454_0_0_4"/>
<dbReference type="AlphaFoldDB" id="Q82XL3"/>
<protein>
    <submittedName>
        <fullName evidence="1">Uncharacterized protein</fullName>
    </submittedName>
</protein>
<name>Q82XL3_NITEU</name>
<dbReference type="KEGG" id="neu:NE0245"/>
<evidence type="ECO:0000313" key="2">
    <source>
        <dbReference type="Proteomes" id="UP000001416"/>
    </source>
</evidence>
<dbReference type="EMBL" id="AL954747">
    <property type="protein sequence ID" value="CAD84156.1"/>
    <property type="molecule type" value="Genomic_DNA"/>
</dbReference>
<dbReference type="GeneID" id="87103454"/>
<sequence length="151" mass="16749">MALPQRQIVRAENVKIGISWQCALCDLDIYARPLPGAEVIYFGRMVTTHGRYWKDYRNSPQPTNGYETISFDVPLDLRPVVIAINFYEGEAPQGVSGEIRIAVDENTYAAPFHISATRGNRGQGVAKIIETGKASGNHSVIVDPLHIIRAR</sequence>
<dbReference type="eggNOG" id="ENOG50317GJ">
    <property type="taxonomic scope" value="Bacteria"/>
</dbReference>
<keyword evidence="2" id="KW-1185">Reference proteome</keyword>